<dbReference type="PANTHER" id="PTHR42829">
    <property type="entry name" value="NADH-UBIQUINONE OXIDOREDUCTASE CHAIN 5"/>
    <property type="match status" value="1"/>
</dbReference>
<evidence type="ECO:0000256" key="16">
    <source>
        <dbReference type="ARBA" id="ARBA00049551"/>
    </source>
</evidence>
<evidence type="ECO:0000256" key="17">
    <source>
        <dbReference type="RuleBase" id="RU003404"/>
    </source>
</evidence>
<dbReference type="Pfam" id="PF00361">
    <property type="entry name" value="Proton_antipo_M"/>
    <property type="match status" value="1"/>
</dbReference>
<evidence type="ECO:0000259" key="19">
    <source>
        <dbReference type="Pfam" id="PF00662"/>
    </source>
</evidence>
<dbReference type="Pfam" id="PF06455">
    <property type="entry name" value="NADH5_C"/>
    <property type="match status" value="1"/>
</dbReference>
<comment type="subcellular location">
    <subcellularLocation>
        <location evidence="2">Mitochondrion inner membrane</location>
        <topology evidence="2">Multi-pass membrane protein</topology>
    </subcellularLocation>
</comment>
<keyword evidence="7 17" id="KW-0812">Transmembrane</keyword>
<feature type="domain" description="NADH:quinone oxidoreductase/Mrp antiporter transmembrane" evidence="18">
    <location>
        <begin position="108"/>
        <end position="389"/>
    </location>
</feature>
<feature type="transmembrane region" description="Helical" evidence="17">
    <location>
        <begin position="459"/>
        <end position="476"/>
    </location>
</feature>
<evidence type="ECO:0000256" key="11">
    <source>
        <dbReference type="ARBA" id="ARBA00022989"/>
    </source>
</evidence>
<geneLocation type="mitochondrion" evidence="21"/>
<evidence type="ECO:0000256" key="8">
    <source>
        <dbReference type="ARBA" id="ARBA00022792"/>
    </source>
</evidence>
<keyword evidence="13 17" id="KW-0830">Ubiquinone</keyword>
<keyword evidence="11 17" id="KW-1133">Transmembrane helix</keyword>
<feature type="transmembrane region" description="Helical" evidence="17">
    <location>
        <begin position="296"/>
        <end position="318"/>
    </location>
</feature>
<dbReference type="InterPro" id="IPR003945">
    <property type="entry name" value="NU5C-like"/>
</dbReference>
<comment type="function">
    <text evidence="1">Core subunit of the mitochondrial membrane respiratory chain NADH dehydrogenase (Complex I) that is believed to belong to the minimal assembly required for catalysis. Complex I functions in the transfer of electrons from NADH to the respiratory chain. The immediate electron acceptor for the enzyme is believed to be ubiquinone.</text>
</comment>
<dbReference type="AlphaFoldDB" id="A0A343LEK1"/>
<gene>
    <name evidence="21" type="primary">ND5</name>
</gene>
<keyword evidence="6" id="KW-0679">Respiratory chain</keyword>
<reference evidence="21" key="1">
    <citation type="journal article" date="2017" name="Sci. Rep.">
        <title>Mitochondrial genomes of the key zooplankton copepods Arctic Calanus glacialis and North Atlantic Calanus finmarchicus with the longest crustacean non-coding regions.</title>
        <authorList>
            <person name="Weydmann A."/>
            <person name="Przylucka A."/>
            <person name="Lubosny M."/>
            <person name="Walczynska K.S."/>
            <person name="Serrao E.A."/>
            <person name="Pearson G.A."/>
            <person name="Burzynski A."/>
        </authorList>
    </citation>
    <scope>NUCLEOTIDE SEQUENCE</scope>
</reference>
<accession>A0A343LEK1</accession>
<evidence type="ECO:0000256" key="2">
    <source>
        <dbReference type="ARBA" id="ARBA00004448"/>
    </source>
</evidence>
<evidence type="ECO:0000256" key="6">
    <source>
        <dbReference type="ARBA" id="ARBA00022660"/>
    </source>
</evidence>
<evidence type="ECO:0000256" key="7">
    <source>
        <dbReference type="ARBA" id="ARBA00022692"/>
    </source>
</evidence>
<keyword evidence="10" id="KW-0249">Electron transport</keyword>
<evidence type="ECO:0000259" key="20">
    <source>
        <dbReference type="Pfam" id="PF06455"/>
    </source>
</evidence>
<name>A0A343LEK1_CALFI</name>
<evidence type="ECO:0000256" key="9">
    <source>
        <dbReference type="ARBA" id="ARBA00022967"/>
    </source>
</evidence>
<protein>
    <recommendedName>
        <fullName evidence="4 17">NADH-ubiquinone oxidoreductase chain 5</fullName>
        <ecNumber evidence="3 17">7.1.1.2</ecNumber>
    </recommendedName>
</protein>
<dbReference type="InterPro" id="IPR010934">
    <property type="entry name" value="NADH_DH_su5_C"/>
</dbReference>
<dbReference type="EC" id="7.1.1.2" evidence="3 17"/>
<evidence type="ECO:0000256" key="5">
    <source>
        <dbReference type="ARBA" id="ARBA00022448"/>
    </source>
</evidence>
<feature type="transmembrane region" description="Helical" evidence="17">
    <location>
        <begin position="272"/>
        <end position="290"/>
    </location>
</feature>
<evidence type="ECO:0000259" key="18">
    <source>
        <dbReference type="Pfam" id="PF00361"/>
    </source>
</evidence>
<comment type="function">
    <text evidence="17">Core subunit of the mitochondrial membrane respiratory chain NADH dehydrogenase (Complex I) which catalyzes electron transfer from NADH through the respiratory chain, using ubiquinone as an electron acceptor. Essential for the catalytic activity and assembly of complex I.</text>
</comment>
<evidence type="ECO:0000256" key="3">
    <source>
        <dbReference type="ARBA" id="ARBA00012944"/>
    </source>
</evidence>
<keyword evidence="9" id="KW-1278">Translocase</keyword>
<dbReference type="Pfam" id="PF00662">
    <property type="entry name" value="Proton_antipo_N"/>
    <property type="match status" value="1"/>
</dbReference>
<comment type="catalytic activity">
    <reaction evidence="16 17">
        <text>a ubiquinone + NADH + 5 H(+)(in) = a ubiquinol + NAD(+) + 4 H(+)(out)</text>
        <dbReference type="Rhea" id="RHEA:29091"/>
        <dbReference type="Rhea" id="RHEA-COMP:9565"/>
        <dbReference type="Rhea" id="RHEA-COMP:9566"/>
        <dbReference type="ChEBI" id="CHEBI:15378"/>
        <dbReference type="ChEBI" id="CHEBI:16389"/>
        <dbReference type="ChEBI" id="CHEBI:17976"/>
        <dbReference type="ChEBI" id="CHEBI:57540"/>
        <dbReference type="ChEBI" id="CHEBI:57945"/>
        <dbReference type="EC" id="7.1.1.2"/>
    </reaction>
</comment>
<feature type="transmembrane region" description="Helical" evidence="17">
    <location>
        <begin position="552"/>
        <end position="569"/>
    </location>
</feature>
<dbReference type="GO" id="GO:0005743">
    <property type="term" value="C:mitochondrial inner membrane"/>
    <property type="evidence" value="ECO:0007669"/>
    <property type="project" value="UniProtKB-SubCell"/>
</dbReference>
<dbReference type="PANTHER" id="PTHR42829:SF2">
    <property type="entry name" value="NADH-UBIQUINONE OXIDOREDUCTASE CHAIN 5"/>
    <property type="match status" value="1"/>
</dbReference>
<comment type="similarity">
    <text evidence="17">Belongs to the complex I subunit 5 family.</text>
</comment>
<evidence type="ECO:0000313" key="21">
    <source>
        <dbReference type="EMBL" id="ATN95401.1"/>
    </source>
</evidence>
<feature type="transmembrane region" description="Helical" evidence="17">
    <location>
        <begin position="209"/>
        <end position="233"/>
    </location>
</feature>
<proteinExistence type="inferred from homology"/>
<feature type="transmembrane region" description="Helical" evidence="17">
    <location>
        <begin position="239"/>
        <end position="265"/>
    </location>
</feature>
<keyword evidence="14 17" id="KW-0496">Mitochondrion</keyword>
<keyword evidence="12 17" id="KW-0520">NAD</keyword>
<organism evidence="21">
    <name type="scientific">Calanus finmarchicus</name>
    <name type="common">Calanus tonsus</name>
    <dbReference type="NCBI Taxonomy" id="6837"/>
    <lineage>
        <taxon>Eukaryota</taxon>
        <taxon>Metazoa</taxon>
        <taxon>Ecdysozoa</taxon>
        <taxon>Arthropoda</taxon>
        <taxon>Crustacea</taxon>
        <taxon>Multicrustacea</taxon>
        <taxon>Hexanauplia</taxon>
        <taxon>Copepoda</taxon>
        <taxon>Calanoida</taxon>
        <taxon>Calanidae</taxon>
        <taxon>Calanus</taxon>
    </lineage>
</organism>
<evidence type="ECO:0000256" key="13">
    <source>
        <dbReference type="ARBA" id="ARBA00023075"/>
    </source>
</evidence>
<dbReference type="GO" id="GO:0008137">
    <property type="term" value="F:NADH dehydrogenase (ubiquinone) activity"/>
    <property type="evidence" value="ECO:0007669"/>
    <property type="project" value="UniProtKB-EC"/>
</dbReference>
<evidence type="ECO:0000256" key="10">
    <source>
        <dbReference type="ARBA" id="ARBA00022982"/>
    </source>
</evidence>
<feature type="transmembrane region" description="Helical" evidence="17">
    <location>
        <begin position="112"/>
        <end position="132"/>
    </location>
</feature>
<evidence type="ECO:0000256" key="4">
    <source>
        <dbReference type="ARBA" id="ARBA00021096"/>
    </source>
</evidence>
<feature type="domain" description="NADH dehydrogenase subunit 5 C-terminal" evidence="20">
    <location>
        <begin position="393"/>
        <end position="536"/>
    </location>
</feature>
<evidence type="ECO:0000256" key="12">
    <source>
        <dbReference type="ARBA" id="ARBA00023027"/>
    </source>
</evidence>
<dbReference type="EMBL" id="MG001887">
    <property type="protein sequence ID" value="ATN95401.1"/>
    <property type="molecule type" value="Genomic_DNA"/>
</dbReference>
<feature type="domain" description="NADH-Ubiquinone oxidoreductase (complex I) chain 5 N-terminal" evidence="19">
    <location>
        <begin position="43"/>
        <end position="91"/>
    </location>
</feature>
<feature type="transmembrane region" description="Helical" evidence="17">
    <location>
        <begin position="339"/>
        <end position="357"/>
    </location>
</feature>
<dbReference type="PRINTS" id="PR01434">
    <property type="entry name" value="NADHDHGNASE5"/>
</dbReference>
<feature type="transmembrane region" description="Helical" evidence="17">
    <location>
        <begin position="377"/>
        <end position="399"/>
    </location>
</feature>
<evidence type="ECO:0000256" key="15">
    <source>
        <dbReference type="ARBA" id="ARBA00023136"/>
    </source>
</evidence>
<evidence type="ECO:0000256" key="1">
    <source>
        <dbReference type="ARBA" id="ARBA00003257"/>
    </source>
</evidence>
<sequence>MMKFMSSISLSIGIGLFFMSLTSNYLASLFLTLEEFIIEWEVISLGSTAVSLVVVLDFMSLYFVSLVSLVAGSVMMFSTSYMSAECFFSRFICLVVAFITSMFLLILSPNMISLMLGWDGLGVTSYLLVIFYQSSKSYNAGMITALTNRLGDVGLLISIAMFLPYGAWGFSIYSEGAGELPPIVASIVILAACTKSAQMPFSAWLPAAMAAPTPVSALVHSSTLVTAGVYLLIRMNMFLVNFSMLEVLMFLGTFTMLMAGGAAMLEMDMKKIIALSTLSQLGVMMMTLGAGNPVLAYLHLLSHAFFKAMLFMCAGMVIHNMKDYQDIRKMGLGWHSLPMTMANMSVANMSLCGLPFLSGFYSKDMILEMMMMGGPSILILTVMVLATFLTVAYSCRLSFLVSLSSAKSESFYQVAEGDKMMTAGVFFLLPFAIAGGMYLTWNLIGSASLVFLPPWLKSTVSFIILLAIFTMFSMFKTLSSGSASPLKLFTSAMWYMPLTFSVSLSNQLTTYSKGFFKVVESSWAETLLFKEVLSVFFLSGPSMYLDRVSHLYIVQVVKILIITLGGTYLF</sequence>
<dbReference type="GO" id="GO:0042773">
    <property type="term" value="P:ATP synthesis coupled electron transport"/>
    <property type="evidence" value="ECO:0007669"/>
    <property type="project" value="InterPro"/>
</dbReference>
<evidence type="ECO:0000256" key="14">
    <source>
        <dbReference type="ARBA" id="ARBA00023128"/>
    </source>
</evidence>
<feature type="transmembrane region" description="Helical" evidence="17">
    <location>
        <begin position="87"/>
        <end position="106"/>
    </location>
</feature>
<dbReference type="InterPro" id="IPR001516">
    <property type="entry name" value="Proton_antipo_N"/>
</dbReference>
<dbReference type="GO" id="GO:0015990">
    <property type="term" value="P:electron transport coupled proton transport"/>
    <property type="evidence" value="ECO:0007669"/>
    <property type="project" value="TreeGrafter"/>
</dbReference>
<keyword evidence="15 17" id="KW-0472">Membrane</keyword>
<dbReference type="InterPro" id="IPR001750">
    <property type="entry name" value="ND/Mrp_TM"/>
</dbReference>
<keyword evidence="5 17" id="KW-0813">Transport</keyword>
<feature type="transmembrane region" description="Helical" evidence="17">
    <location>
        <begin position="420"/>
        <end position="439"/>
    </location>
</feature>
<keyword evidence="8" id="KW-0999">Mitochondrion inner membrane</keyword>
<feature type="transmembrane region" description="Helical" evidence="17">
    <location>
        <begin position="153"/>
        <end position="174"/>
    </location>
</feature>
<feature type="transmembrane region" description="Helical" evidence="17">
    <location>
        <begin position="50"/>
        <end position="75"/>
    </location>
</feature>
<dbReference type="GO" id="GO:0003954">
    <property type="term" value="F:NADH dehydrogenase activity"/>
    <property type="evidence" value="ECO:0007669"/>
    <property type="project" value="TreeGrafter"/>
</dbReference>